<dbReference type="OrthoDB" id="7542335at2"/>
<evidence type="ECO:0000313" key="1">
    <source>
        <dbReference type="EMBL" id="ONG56969.1"/>
    </source>
</evidence>
<sequence length="391" mass="41730">MATDTTRTRLSAVAVKTETVEGQDAFAGTPALTDFIGAEATWSLPQQTVEDPTLTGSFDPNAPIPTGIRPQITIRMPLRGSGSATVAPEWGRLMRACRFEEVQQATSVGAPTAATAGTATTATLATPFAATAQAYRGMPTVLTGNPTGPQLTTMLDYTAGRVATFPMTFSPVLSTATLAQIPANWLYRVTDDETQFRPVTIYVYRGGQRWRLVGCKGSMSLEMVAGNPGFITFTMRGQLLGAYETVALPTGWNTISRPQAPIWANGLSRLDRVVARCARYTYNANVTMYDPENPEAPEGYDAPEITAANSSVTIDPFSSTTNSASRFGKFRVGTSMPFAGLMGSTVGNRIAVTNPSLRISAYDDANRGEMGVDNLTLVPDVPGQGMFLSVF</sequence>
<comment type="caution">
    <text evidence="1">The sequence shown here is derived from an EMBL/GenBank/DDBJ whole genome shotgun (WGS) entry which is preliminary data.</text>
</comment>
<proteinExistence type="predicted"/>
<dbReference type="AlphaFoldDB" id="A0A1V2H670"/>
<keyword evidence="2" id="KW-1185">Reference proteome</keyword>
<dbReference type="Proteomes" id="UP000188879">
    <property type="component" value="Unassembled WGS sequence"/>
</dbReference>
<gene>
    <name evidence="1" type="ORF">BKE38_05080</name>
</gene>
<protein>
    <submittedName>
        <fullName evidence="1">Uncharacterized protein</fullName>
    </submittedName>
</protein>
<evidence type="ECO:0000313" key="2">
    <source>
        <dbReference type="Proteomes" id="UP000188879"/>
    </source>
</evidence>
<name>A0A1V2H670_9PROT</name>
<dbReference type="RefSeq" id="WP_076956303.1">
    <property type="nucleotide sequence ID" value="NZ_MLCO01000032.1"/>
</dbReference>
<dbReference type="EMBL" id="MLCO01000032">
    <property type="protein sequence ID" value="ONG56969.1"/>
    <property type="molecule type" value="Genomic_DNA"/>
</dbReference>
<accession>A0A1V2H670</accession>
<organism evidence="1 2">
    <name type="scientific">Teichococcus deserti</name>
    <dbReference type="NCBI Taxonomy" id="1817963"/>
    <lineage>
        <taxon>Bacteria</taxon>
        <taxon>Pseudomonadati</taxon>
        <taxon>Pseudomonadota</taxon>
        <taxon>Alphaproteobacteria</taxon>
        <taxon>Acetobacterales</taxon>
        <taxon>Roseomonadaceae</taxon>
        <taxon>Roseomonas</taxon>
    </lineage>
</organism>
<reference evidence="1 2" key="1">
    <citation type="submission" date="2016-10" db="EMBL/GenBank/DDBJ databases">
        <title>Draft Genome sequence of Roseomonas sp. strain M3.</title>
        <authorList>
            <person name="Subhash Y."/>
            <person name="Lee S."/>
        </authorList>
    </citation>
    <scope>NUCLEOTIDE SEQUENCE [LARGE SCALE GENOMIC DNA]</scope>
    <source>
        <strain evidence="1 2">M3</strain>
    </source>
</reference>